<dbReference type="PANTHER" id="PTHR44196:SF2">
    <property type="entry name" value="SHORT-CHAIN DEHYDROGENASE-RELATED"/>
    <property type="match status" value="1"/>
</dbReference>
<dbReference type="InterPro" id="IPR002347">
    <property type="entry name" value="SDR_fam"/>
</dbReference>
<dbReference type="PIRSF" id="PIRSF000126">
    <property type="entry name" value="11-beta-HSD1"/>
    <property type="match status" value="1"/>
</dbReference>
<evidence type="ECO:0000256" key="2">
    <source>
        <dbReference type="ARBA" id="ARBA00023002"/>
    </source>
</evidence>
<feature type="domain" description="Ketoreductase" evidence="4">
    <location>
        <begin position="5"/>
        <end position="194"/>
    </location>
</feature>
<dbReference type="Pfam" id="PF00106">
    <property type="entry name" value="adh_short"/>
    <property type="match status" value="1"/>
</dbReference>
<name>A0ABS4SNB9_9PROT</name>
<dbReference type="SUPFAM" id="SSF51735">
    <property type="entry name" value="NAD(P)-binding Rossmann-fold domains"/>
    <property type="match status" value="1"/>
</dbReference>
<dbReference type="InterPro" id="IPR020904">
    <property type="entry name" value="Sc_DH/Rdtase_CS"/>
</dbReference>
<evidence type="ECO:0000256" key="3">
    <source>
        <dbReference type="RuleBase" id="RU000363"/>
    </source>
</evidence>
<dbReference type="InterPro" id="IPR057326">
    <property type="entry name" value="KR_dom"/>
</dbReference>
<evidence type="ECO:0000259" key="4">
    <source>
        <dbReference type="SMART" id="SM00822"/>
    </source>
</evidence>
<reference evidence="5 6" key="1">
    <citation type="submission" date="2021-03" db="EMBL/GenBank/DDBJ databases">
        <title>Genomic Encyclopedia of Type Strains, Phase III (KMG-III): the genomes of soil and plant-associated and newly described type strains.</title>
        <authorList>
            <person name="Whitman W."/>
        </authorList>
    </citation>
    <scope>NUCLEOTIDE SEQUENCE [LARGE SCALE GENOMIC DNA]</scope>
    <source>
        <strain evidence="5 6">IMMIB AFH-6</strain>
    </source>
</reference>
<protein>
    <submittedName>
        <fullName evidence="5">Short-subunit dehydrogenase</fullName>
    </submittedName>
</protein>
<evidence type="ECO:0000256" key="1">
    <source>
        <dbReference type="ARBA" id="ARBA00006484"/>
    </source>
</evidence>
<keyword evidence="6" id="KW-1185">Reference proteome</keyword>
<dbReference type="Proteomes" id="UP000781958">
    <property type="component" value="Unassembled WGS sequence"/>
</dbReference>
<evidence type="ECO:0000313" key="6">
    <source>
        <dbReference type="Proteomes" id="UP000781958"/>
    </source>
</evidence>
<dbReference type="PRINTS" id="PR00081">
    <property type="entry name" value="GDHRDH"/>
</dbReference>
<sequence length="278" mass="29427">MMAHRFALVTGASSGIGACFARALPAATNLLLTARNAEALNGLKTELETASHQIAGRRVEVLAADLTTDEGRNALILKAEALEVDLLINNAGVGSFGAVIENTPEFERSTVELNVVATTVLTRALLPGMIERAARDDRRAGLLLVSSTTAFQPVPFLATYSASKSFILAYGEGLAAELRRKPVDVLVLCPGATRTNFGRRAGFALNALPGAADPMDVAREGLHALGRRTVHVHGFGTRNVLRPFLWSRHAASGGLSALLAAFDRGQRAGRGFRPPPRA</sequence>
<proteinExistence type="inferred from homology"/>
<dbReference type="PROSITE" id="PS00061">
    <property type="entry name" value="ADH_SHORT"/>
    <property type="match status" value="1"/>
</dbReference>
<comment type="caution">
    <text evidence="5">The sequence shown here is derived from an EMBL/GenBank/DDBJ whole genome shotgun (WGS) entry which is preliminary data.</text>
</comment>
<gene>
    <name evidence="5" type="ORF">J2851_003830</name>
</gene>
<accession>A0ABS4SNB9</accession>
<dbReference type="PROSITE" id="PS51257">
    <property type="entry name" value="PROKAR_LIPOPROTEIN"/>
    <property type="match status" value="1"/>
</dbReference>
<keyword evidence="2" id="KW-0560">Oxidoreductase</keyword>
<dbReference type="Gene3D" id="3.40.50.720">
    <property type="entry name" value="NAD(P)-binding Rossmann-like Domain"/>
    <property type="match status" value="1"/>
</dbReference>
<evidence type="ECO:0000313" key="5">
    <source>
        <dbReference type="EMBL" id="MBP2294044.1"/>
    </source>
</evidence>
<dbReference type="PANTHER" id="PTHR44196">
    <property type="entry name" value="DEHYDROGENASE/REDUCTASE SDR FAMILY MEMBER 7B"/>
    <property type="match status" value="1"/>
</dbReference>
<dbReference type="PRINTS" id="PR00080">
    <property type="entry name" value="SDRFAMILY"/>
</dbReference>
<dbReference type="RefSeq" id="WP_209768016.1">
    <property type="nucleotide sequence ID" value="NZ_JAGINP010000014.1"/>
</dbReference>
<dbReference type="SMART" id="SM00822">
    <property type="entry name" value="PKS_KR"/>
    <property type="match status" value="1"/>
</dbReference>
<dbReference type="EMBL" id="JAGINP010000014">
    <property type="protein sequence ID" value="MBP2294044.1"/>
    <property type="molecule type" value="Genomic_DNA"/>
</dbReference>
<dbReference type="InterPro" id="IPR036291">
    <property type="entry name" value="NAD(P)-bd_dom_sf"/>
</dbReference>
<comment type="similarity">
    <text evidence="1 3">Belongs to the short-chain dehydrogenases/reductases (SDR) family.</text>
</comment>
<organism evidence="5 6">
    <name type="scientific">Azospirillum rugosum</name>
    <dbReference type="NCBI Taxonomy" id="416170"/>
    <lineage>
        <taxon>Bacteria</taxon>
        <taxon>Pseudomonadati</taxon>
        <taxon>Pseudomonadota</taxon>
        <taxon>Alphaproteobacteria</taxon>
        <taxon>Rhodospirillales</taxon>
        <taxon>Azospirillaceae</taxon>
        <taxon>Azospirillum</taxon>
    </lineage>
</organism>